<evidence type="ECO:0000256" key="1">
    <source>
        <dbReference type="SAM" id="SignalP"/>
    </source>
</evidence>
<feature type="signal peptide" evidence="1">
    <location>
        <begin position="1"/>
        <end position="32"/>
    </location>
</feature>
<organism evidence="2 3">
    <name type="scientific">Lentinula raphanica</name>
    <dbReference type="NCBI Taxonomy" id="153919"/>
    <lineage>
        <taxon>Eukaryota</taxon>
        <taxon>Fungi</taxon>
        <taxon>Dikarya</taxon>
        <taxon>Basidiomycota</taxon>
        <taxon>Agaricomycotina</taxon>
        <taxon>Agaricomycetes</taxon>
        <taxon>Agaricomycetidae</taxon>
        <taxon>Agaricales</taxon>
        <taxon>Marasmiineae</taxon>
        <taxon>Omphalotaceae</taxon>
        <taxon>Lentinula</taxon>
    </lineage>
</organism>
<feature type="chain" id="PRO_5041361174" evidence="1">
    <location>
        <begin position="33"/>
        <end position="175"/>
    </location>
</feature>
<dbReference type="EMBL" id="MU806543">
    <property type="protein sequence ID" value="KAJ3834363.1"/>
    <property type="molecule type" value="Genomic_DNA"/>
</dbReference>
<evidence type="ECO:0000313" key="2">
    <source>
        <dbReference type="EMBL" id="KAJ3834363.1"/>
    </source>
</evidence>
<proteinExistence type="predicted"/>
<comment type="caution">
    <text evidence="2">The sequence shown here is derived from an EMBL/GenBank/DDBJ whole genome shotgun (WGS) entry which is preliminary data.</text>
</comment>
<reference evidence="2" key="1">
    <citation type="submission" date="2022-08" db="EMBL/GenBank/DDBJ databases">
        <authorList>
            <consortium name="DOE Joint Genome Institute"/>
            <person name="Min B."/>
            <person name="Riley R."/>
            <person name="Sierra-Patev S."/>
            <person name="Naranjo-Ortiz M."/>
            <person name="Looney B."/>
            <person name="Konkel Z."/>
            <person name="Slot J.C."/>
            <person name="Sakamoto Y."/>
            <person name="Steenwyk J.L."/>
            <person name="Rokas A."/>
            <person name="Carro J."/>
            <person name="Camarero S."/>
            <person name="Ferreira P."/>
            <person name="Molpeceres G."/>
            <person name="Ruiz-Duenas F.J."/>
            <person name="Serrano A."/>
            <person name="Henrissat B."/>
            <person name="Drula E."/>
            <person name="Hughes K.W."/>
            <person name="Mata J.L."/>
            <person name="Ishikawa N.K."/>
            <person name="Vargas-Isla R."/>
            <person name="Ushijima S."/>
            <person name="Smith C.A."/>
            <person name="Ahrendt S."/>
            <person name="Andreopoulos W."/>
            <person name="He G."/>
            <person name="Labutti K."/>
            <person name="Lipzen A."/>
            <person name="Ng V."/>
            <person name="Sandor L."/>
            <person name="Barry K."/>
            <person name="Martinez A.T."/>
            <person name="Xiao Y."/>
            <person name="Gibbons J.G."/>
            <person name="Terashima K."/>
            <person name="Hibbett D.S."/>
            <person name="Grigoriev I.V."/>
        </authorList>
    </citation>
    <scope>NUCLEOTIDE SEQUENCE</scope>
    <source>
        <strain evidence="2">TFB9207</strain>
    </source>
</reference>
<protein>
    <submittedName>
        <fullName evidence="2">Uncharacterized protein</fullName>
    </submittedName>
</protein>
<name>A0AA38P144_9AGAR</name>
<sequence length="175" mass="19665">MRLITFNLHPTFSRLARTVVLALCLFDTFVAALPTGQEPDQPDPIIRKLQLVKYQSIGNDNKVERVLCLDFGDRLRVCSPSSSSQWDRIGEIVDLGEAYFVDSTYVEETLRQLRQALAKCNLQAGDAEQEIWKCFDGLADILSKSPSGLQEPHQYVVSDTTMDIWAGFNIRPAGE</sequence>
<keyword evidence="3" id="KW-1185">Reference proteome</keyword>
<gene>
    <name evidence="2" type="ORF">F5878DRAFT_362451</name>
</gene>
<dbReference type="Proteomes" id="UP001163846">
    <property type="component" value="Unassembled WGS sequence"/>
</dbReference>
<keyword evidence="1" id="KW-0732">Signal</keyword>
<dbReference type="AlphaFoldDB" id="A0AA38P144"/>
<accession>A0AA38P144</accession>
<evidence type="ECO:0000313" key="3">
    <source>
        <dbReference type="Proteomes" id="UP001163846"/>
    </source>
</evidence>